<dbReference type="GO" id="GO:0051536">
    <property type="term" value="F:iron-sulfur cluster binding"/>
    <property type="evidence" value="ECO:0007669"/>
    <property type="project" value="UniProtKB-KW"/>
</dbReference>
<dbReference type="RefSeq" id="WP_133215479.1">
    <property type="nucleotide sequence ID" value="NZ_SMSE01000006.1"/>
</dbReference>
<keyword evidence="2" id="KW-0408">Iron</keyword>
<dbReference type="GO" id="GO:0046872">
    <property type="term" value="F:metal ion binding"/>
    <property type="evidence" value="ECO:0007669"/>
    <property type="project" value="UniProtKB-KW"/>
</dbReference>
<dbReference type="SUPFAM" id="SSF54862">
    <property type="entry name" value="4Fe-4S ferredoxins"/>
    <property type="match status" value="1"/>
</dbReference>
<dbReference type="InterPro" id="IPR017896">
    <property type="entry name" value="4Fe4S_Fe-S-bd"/>
</dbReference>
<dbReference type="PANTHER" id="PTHR42783:SF3">
    <property type="entry name" value="GLUTAMATE SYNTHASE [NADPH] SMALL CHAIN-RELATED"/>
    <property type="match status" value="1"/>
</dbReference>
<dbReference type="Gene3D" id="3.50.50.60">
    <property type="entry name" value="FAD/NAD(P)-binding domain"/>
    <property type="match status" value="2"/>
</dbReference>
<evidence type="ECO:0000256" key="2">
    <source>
        <dbReference type="ARBA" id="ARBA00023004"/>
    </source>
</evidence>
<name>A0A4R5LMR2_9GAMM</name>
<evidence type="ECO:0000256" key="4">
    <source>
        <dbReference type="SAM" id="MobiDB-lite"/>
    </source>
</evidence>
<dbReference type="Pfam" id="PF00037">
    <property type="entry name" value="Fer4"/>
    <property type="match status" value="1"/>
</dbReference>
<keyword evidence="1" id="KW-0479">Metal-binding</keyword>
<dbReference type="InterPro" id="IPR036188">
    <property type="entry name" value="FAD/NAD-bd_sf"/>
</dbReference>
<organism evidence="6 7">
    <name type="scientific">Seongchinamella unica</name>
    <dbReference type="NCBI Taxonomy" id="2547392"/>
    <lineage>
        <taxon>Bacteria</taxon>
        <taxon>Pseudomonadati</taxon>
        <taxon>Pseudomonadota</taxon>
        <taxon>Gammaproteobacteria</taxon>
        <taxon>Cellvibrionales</taxon>
        <taxon>Halieaceae</taxon>
        <taxon>Seongchinamella</taxon>
    </lineage>
</organism>
<dbReference type="PROSITE" id="PS00198">
    <property type="entry name" value="4FE4S_FER_1"/>
    <property type="match status" value="1"/>
</dbReference>
<comment type="caution">
    <text evidence="6">The sequence shown here is derived from an EMBL/GenBank/DDBJ whole genome shotgun (WGS) entry which is preliminary data.</text>
</comment>
<accession>A0A4R5LMR2</accession>
<keyword evidence="3" id="KW-0411">Iron-sulfur</keyword>
<dbReference type="OrthoDB" id="9803192at2"/>
<evidence type="ECO:0000313" key="7">
    <source>
        <dbReference type="Proteomes" id="UP000295554"/>
    </source>
</evidence>
<feature type="domain" description="4Fe-4S ferredoxin-type" evidence="5">
    <location>
        <begin position="517"/>
        <end position="545"/>
    </location>
</feature>
<evidence type="ECO:0000256" key="1">
    <source>
        <dbReference type="ARBA" id="ARBA00022723"/>
    </source>
</evidence>
<keyword evidence="7" id="KW-1185">Reference proteome</keyword>
<proteinExistence type="predicted"/>
<reference evidence="6 7" key="1">
    <citation type="submission" date="2019-03" db="EMBL/GenBank/DDBJ databases">
        <title>Seongchinamella monodicae gen. nov., sp. nov., a novel member of the Gammaproteobacteria isolated from a tidal mudflat of beach.</title>
        <authorList>
            <person name="Yang H.G."/>
            <person name="Kang J.W."/>
            <person name="Lee S.D."/>
        </authorList>
    </citation>
    <scope>NUCLEOTIDE SEQUENCE [LARGE SCALE GENOMIC DNA]</scope>
    <source>
        <strain evidence="6 7">GH4-78</strain>
    </source>
</reference>
<evidence type="ECO:0000313" key="6">
    <source>
        <dbReference type="EMBL" id="TDG11356.1"/>
    </source>
</evidence>
<feature type="region of interest" description="Disordered" evidence="4">
    <location>
        <begin position="381"/>
        <end position="400"/>
    </location>
</feature>
<sequence length="545" mass="58747">MSTDATDKGAPPSGEGFAFSPLKPDLAPKVAPCQDNCPCGTSIRDWIAPIAQRESMGLSTEDAYTQAWERIVDNNPFPAVMGRICPHPCESQCNRSDTDSAVAVSSMERFLGDWALDKGLQLPCLTPAEERRSFGVIGAGPAGLSFAYQVARRGHAVTVYDWHPHAGGMLRYGVPDYRLPHDVLDGEIQRIVDLGVEIQTDVRIGRDLTLDELRDRHQALFFGLGAQRARMLNVPGETGPGVWTGTQFLERHNTEQPISAGDQLLVIGGGNTAIDVARVGRRYGAEVTVVYRRELAEMPAIAAEIEQARAEGVEFMGLTVPLEILHAPSGELRGLVVQHMRTGPTDGSGRHVPEPIQDSATELPATTVVIAVSQEPDWQGLEQAVPEGPGPEAAPPGVSSGGDVLHQGIASAAIAEGKQAALRACDIEPSESSEEHESPKVKTERYVHIDRVADHEASAELRLRNPALEVAETISEREFLAEAERCLSCGSCLGCFQCWMYCNAGSFTPVENPTPGNYFSFDPDICEGCGKCIELCPCGFLSPLE</sequence>
<dbReference type="PANTHER" id="PTHR42783">
    <property type="entry name" value="GLUTAMATE SYNTHASE [NADPH] SMALL CHAIN"/>
    <property type="match status" value="1"/>
</dbReference>
<evidence type="ECO:0000259" key="5">
    <source>
        <dbReference type="PROSITE" id="PS51379"/>
    </source>
</evidence>
<dbReference type="Pfam" id="PF07992">
    <property type="entry name" value="Pyr_redox_2"/>
    <property type="match status" value="1"/>
</dbReference>
<dbReference type="Gene3D" id="1.10.1060.10">
    <property type="entry name" value="Alpha-helical ferredoxin"/>
    <property type="match status" value="1"/>
</dbReference>
<feature type="region of interest" description="Disordered" evidence="4">
    <location>
        <begin position="1"/>
        <end position="21"/>
    </location>
</feature>
<dbReference type="InterPro" id="IPR023753">
    <property type="entry name" value="FAD/NAD-binding_dom"/>
</dbReference>
<protein>
    <recommendedName>
        <fullName evidence="5">4Fe-4S ferredoxin-type domain-containing protein</fullName>
    </recommendedName>
</protein>
<dbReference type="PROSITE" id="PS51379">
    <property type="entry name" value="4FE4S_FER_2"/>
    <property type="match status" value="1"/>
</dbReference>
<dbReference type="InterPro" id="IPR017900">
    <property type="entry name" value="4Fe4S_Fe_S_CS"/>
</dbReference>
<dbReference type="GO" id="GO:0016491">
    <property type="term" value="F:oxidoreductase activity"/>
    <property type="evidence" value="ECO:0007669"/>
    <property type="project" value="InterPro"/>
</dbReference>
<evidence type="ECO:0000256" key="3">
    <source>
        <dbReference type="ARBA" id="ARBA00023014"/>
    </source>
</evidence>
<dbReference type="Pfam" id="PF14691">
    <property type="entry name" value="Fer4_20"/>
    <property type="match status" value="1"/>
</dbReference>
<dbReference type="EMBL" id="SMSE01000006">
    <property type="protein sequence ID" value="TDG11356.1"/>
    <property type="molecule type" value="Genomic_DNA"/>
</dbReference>
<dbReference type="InterPro" id="IPR009051">
    <property type="entry name" value="Helical_ferredxn"/>
</dbReference>
<dbReference type="SUPFAM" id="SSF46548">
    <property type="entry name" value="alpha-helical ferredoxin"/>
    <property type="match status" value="1"/>
</dbReference>
<dbReference type="SUPFAM" id="SSF51971">
    <property type="entry name" value="Nucleotide-binding domain"/>
    <property type="match status" value="1"/>
</dbReference>
<gene>
    <name evidence="6" type="ORF">E2F43_18375</name>
</gene>
<dbReference type="Gene3D" id="3.30.70.20">
    <property type="match status" value="1"/>
</dbReference>
<dbReference type="InterPro" id="IPR028261">
    <property type="entry name" value="DPD_II"/>
</dbReference>
<dbReference type="PRINTS" id="PR00419">
    <property type="entry name" value="ADXRDTASE"/>
</dbReference>
<dbReference type="AlphaFoldDB" id="A0A4R5LMR2"/>
<dbReference type="Proteomes" id="UP000295554">
    <property type="component" value="Unassembled WGS sequence"/>
</dbReference>